<protein>
    <recommendedName>
        <fullName evidence="3">2-amino-4-hydroxy-6-hydroxymethyldihydropteridine diphosphokinase</fullName>
        <ecNumber evidence="3">2.7.6.3</ecNumber>
    </recommendedName>
</protein>
<evidence type="ECO:0000256" key="5">
    <source>
        <dbReference type="ARBA" id="ARBA00022741"/>
    </source>
</evidence>
<comment type="pathway">
    <text evidence="2">Cofactor biosynthesis; tetrahydrofolate biosynthesis; 2-amino-4-hydroxy-6-hydroxymethyl-7,8-dihydropteridine diphosphate from 7,8-dihydroneopterin triphosphate: step 4/4.</text>
</comment>
<gene>
    <name evidence="10" type="ORF">NEOCIP111885_03827</name>
</gene>
<evidence type="ECO:0000259" key="9">
    <source>
        <dbReference type="PROSITE" id="PS00794"/>
    </source>
</evidence>
<keyword evidence="5" id="KW-0547">Nucleotide-binding</keyword>
<evidence type="ECO:0000313" key="10">
    <source>
        <dbReference type="EMBL" id="CAG9610083.1"/>
    </source>
</evidence>
<dbReference type="Proteomes" id="UP000789845">
    <property type="component" value="Unassembled WGS sequence"/>
</dbReference>
<evidence type="ECO:0000256" key="6">
    <source>
        <dbReference type="ARBA" id="ARBA00022777"/>
    </source>
</evidence>
<organism evidence="10 11">
    <name type="scientific">Pseudoneobacillus rhizosphaerae</name>
    <dbReference type="NCBI Taxonomy" id="2880968"/>
    <lineage>
        <taxon>Bacteria</taxon>
        <taxon>Bacillati</taxon>
        <taxon>Bacillota</taxon>
        <taxon>Bacilli</taxon>
        <taxon>Bacillales</taxon>
        <taxon>Bacillaceae</taxon>
        <taxon>Pseudoneobacillus</taxon>
    </lineage>
</organism>
<proteinExistence type="predicted"/>
<dbReference type="GO" id="GO:0005524">
    <property type="term" value="F:ATP binding"/>
    <property type="evidence" value="ECO:0007669"/>
    <property type="project" value="UniProtKB-KW"/>
</dbReference>
<dbReference type="CDD" id="cd00483">
    <property type="entry name" value="HPPK"/>
    <property type="match status" value="1"/>
</dbReference>
<dbReference type="EMBL" id="CAKJTG010000028">
    <property type="protein sequence ID" value="CAG9610083.1"/>
    <property type="molecule type" value="Genomic_DNA"/>
</dbReference>
<dbReference type="InterPro" id="IPR035907">
    <property type="entry name" value="Hppk_sf"/>
</dbReference>
<evidence type="ECO:0000256" key="8">
    <source>
        <dbReference type="ARBA" id="ARBA00022909"/>
    </source>
</evidence>
<dbReference type="PANTHER" id="PTHR43071">
    <property type="entry name" value="2-AMINO-4-HYDROXY-6-HYDROXYMETHYLDIHYDROPTERIDINE PYROPHOSPHOKINASE"/>
    <property type="match status" value="1"/>
</dbReference>
<dbReference type="Gene3D" id="3.30.70.560">
    <property type="entry name" value="7,8-Dihydro-6-hydroxymethylpterin-pyrophosphokinase HPPK"/>
    <property type="match status" value="1"/>
</dbReference>
<accession>A0A9C7LCK5</accession>
<dbReference type="EC" id="2.7.6.3" evidence="3"/>
<dbReference type="NCBIfam" id="TIGR01498">
    <property type="entry name" value="folK"/>
    <property type="match status" value="1"/>
</dbReference>
<keyword evidence="4" id="KW-0808">Transferase</keyword>
<reference evidence="10" key="1">
    <citation type="submission" date="2021-10" db="EMBL/GenBank/DDBJ databases">
        <authorList>
            <person name="Criscuolo A."/>
        </authorList>
    </citation>
    <scope>NUCLEOTIDE SEQUENCE</scope>
    <source>
        <strain evidence="10">CIP111885</strain>
    </source>
</reference>
<dbReference type="GO" id="GO:0003848">
    <property type="term" value="F:2-amino-4-hydroxy-6-hydroxymethyldihydropteridine diphosphokinase activity"/>
    <property type="evidence" value="ECO:0007669"/>
    <property type="project" value="UniProtKB-EC"/>
</dbReference>
<feature type="domain" description="7,8-dihydro-6-hydroxymethylpterin-pyrophosphokinase" evidence="9">
    <location>
        <begin position="89"/>
        <end position="100"/>
    </location>
</feature>
<dbReference type="RefSeq" id="WP_230498309.1">
    <property type="nucleotide sequence ID" value="NZ_CAKJTG010000028.1"/>
</dbReference>
<comment type="caution">
    <text evidence="10">The sequence shown here is derived from an EMBL/GenBank/DDBJ whole genome shotgun (WGS) entry which is preliminary data.</text>
</comment>
<dbReference type="Pfam" id="PF01288">
    <property type="entry name" value="HPPK"/>
    <property type="match status" value="1"/>
</dbReference>
<dbReference type="GO" id="GO:0046656">
    <property type="term" value="P:folic acid biosynthetic process"/>
    <property type="evidence" value="ECO:0007669"/>
    <property type="project" value="UniProtKB-KW"/>
</dbReference>
<dbReference type="AlphaFoldDB" id="A0A9C7LCK5"/>
<dbReference type="InterPro" id="IPR000550">
    <property type="entry name" value="Hppk"/>
</dbReference>
<dbReference type="PROSITE" id="PS00794">
    <property type="entry name" value="HPPK"/>
    <property type="match status" value="1"/>
</dbReference>
<keyword evidence="7" id="KW-0067">ATP-binding</keyword>
<evidence type="ECO:0000256" key="3">
    <source>
        <dbReference type="ARBA" id="ARBA00013253"/>
    </source>
</evidence>
<evidence type="ECO:0000256" key="1">
    <source>
        <dbReference type="ARBA" id="ARBA00000198"/>
    </source>
</evidence>
<keyword evidence="11" id="KW-1185">Reference proteome</keyword>
<comment type="catalytic activity">
    <reaction evidence="1">
        <text>6-hydroxymethyl-7,8-dihydropterin + ATP = (7,8-dihydropterin-6-yl)methyl diphosphate + AMP + H(+)</text>
        <dbReference type="Rhea" id="RHEA:11412"/>
        <dbReference type="ChEBI" id="CHEBI:15378"/>
        <dbReference type="ChEBI" id="CHEBI:30616"/>
        <dbReference type="ChEBI" id="CHEBI:44841"/>
        <dbReference type="ChEBI" id="CHEBI:72950"/>
        <dbReference type="ChEBI" id="CHEBI:456215"/>
        <dbReference type="EC" id="2.7.6.3"/>
    </reaction>
</comment>
<dbReference type="PANTHER" id="PTHR43071:SF1">
    <property type="entry name" value="2-AMINO-4-HYDROXY-6-HYDROXYMETHYLDIHYDROPTERIDINE PYROPHOSPHOKINASE"/>
    <property type="match status" value="1"/>
</dbReference>
<name>A0A9C7LCK5_9BACI</name>
<evidence type="ECO:0000313" key="11">
    <source>
        <dbReference type="Proteomes" id="UP000789845"/>
    </source>
</evidence>
<sequence length="172" mass="19920">MQNQAYIALGSNIDDRNTYLTNAIKELNKHEKIKVVNVSSIYETDPVGYTEQNPFLNMVVSVMTTLNPHELLAECLHIELVLGRKREIKWGPRTVDLDILLYNQENMETDTLIIPHPRMHERAFVLIPLLEIASHLSVTWLRDINIVEFQEKEGVRLWKRKSGEDAFAPIEN</sequence>
<keyword evidence="8" id="KW-0289">Folate biosynthesis</keyword>
<dbReference type="GO" id="GO:0016301">
    <property type="term" value="F:kinase activity"/>
    <property type="evidence" value="ECO:0007669"/>
    <property type="project" value="UniProtKB-KW"/>
</dbReference>
<keyword evidence="6" id="KW-0418">Kinase</keyword>
<dbReference type="SUPFAM" id="SSF55083">
    <property type="entry name" value="6-hydroxymethyl-7,8-dihydropterin pyrophosphokinase, HPPK"/>
    <property type="match status" value="1"/>
</dbReference>
<evidence type="ECO:0000256" key="7">
    <source>
        <dbReference type="ARBA" id="ARBA00022840"/>
    </source>
</evidence>
<evidence type="ECO:0000256" key="4">
    <source>
        <dbReference type="ARBA" id="ARBA00022679"/>
    </source>
</evidence>
<evidence type="ECO:0000256" key="2">
    <source>
        <dbReference type="ARBA" id="ARBA00005051"/>
    </source>
</evidence>